<feature type="domain" description="Flagellar hook-associated protein FlgK helical" evidence="11">
    <location>
        <begin position="102"/>
        <end position="313"/>
    </location>
</feature>
<dbReference type="InterPro" id="IPR001444">
    <property type="entry name" value="Flag_bb_rod_N"/>
</dbReference>
<dbReference type="NCBIfam" id="TIGR02492">
    <property type="entry name" value="flgK_ends"/>
    <property type="match status" value="1"/>
</dbReference>
<dbReference type="GO" id="GO:0005576">
    <property type="term" value="C:extracellular region"/>
    <property type="evidence" value="ECO:0007669"/>
    <property type="project" value="UniProtKB-SubCell"/>
</dbReference>
<dbReference type="SUPFAM" id="SSF64518">
    <property type="entry name" value="Phase 1 flagellin"/>
    <property type="match status" value="1"/>
</dbReference>
<gene>
    <name evidence="7" type="primary">flgK</name>
    <name evidence="12" type="ORF">CVD27_25090</name>
</gene>
<evidence type="ECO:0000256" key="5">
    <source>
        <dbReference type="ARBA" id="ARBA00022525"/>
    </source>
</evidence>
<dbReference type="PRINTS" id="PR01005">
    <property type="entry name" value="FLGHOOKAP1"/>
</dbReference>
<sequence>MLSTFHGLEIGKRAIFAQQTALSVTGHNIANANTEGYTRQNAITQATNPLSYPGLNAGNGPLQIGTGVETKEINRIRDSFLDGQFRSQNEQQGFWNVKHDTLSKIEETLNEPTDTGLQATMDRFWQSWEDLAKEPDSLAARAAVLSNANALAGRFNQISDSINNLSTDLQNQLSTKTQEMNNLTKQVSELNLQIAKITASGQQPNDLMDQRDLMVDKLSKMADIQVKPAGNGMVDILVGQAYVVEGDQNFSVSFDSKTKQILLNGQTATLKSGEIAGMMESLTRDISSFLSKINELVTTFSREVNQIHTDASAMNLDDIQSRKTDSNAPLDRLPFFVAKGSSDNPETAGDITVNPLIAASLNKIAAARAANASDAGNATELNNLKFKNVSFSNQSTTLNNFYRTIVGDVGIKAQEAEQMESNSEILLQQADSRRQSVSGVSIDEEMTNMVKFQQSYNAASRYISVMDEVLDKLINGTGRVGI</sequence>
<organism evidence="12 13">
    <name type="scientific">Neobacillus cucumis</name>
    <dbReference type="NCBI Taxonomy" id="1740721"/>
    <lineage>
        <taxon>Bacteria</taxon>
        <taxon>Bacillati</taxon>
        <taxon>Bacillota</taxon>
        <taxon>Bacilli</taxon>
        <taxon>Bacillales</taxon>
        <taxon>Bacillaceae</taxon>
        <taxon>Neobacillus</taxon>
    </lineage>
</organism>
<dbReference type="GO" id="GO:0005198">
    <property type="term" value="F:structural molecule activity"/>
    <property type="evidence" value="ECO:0007669"/>
    <property type="project" value="UniProtKB-UniRule"/>
</dbReference>
<evidence type="ECO:0000256" key="4">
    <source>
        <dbReference type="ARBA" id="ARBA00016244"/>
    </source>
</evidence>
<evidence type="ECO:0000259" key="11">
    <source>
        <dbReference type="Pfam" id="PF22638"/>
    </source>
</evidence>
<comment type="similarity">
    <text evidence="3 7">Belongs to the flagella basal body rod proteins family.</text>
</comment>
<accession>A0A2N5H7E8</accession>
<keyword evidence="8" id="KW-0175">Coiled coil</keyword>
<feature type="coiled-coil region" evidence="8">
    <location>
        <begin position="166"/>
        <end position="200"/>
    </location>
</feature>
<dbReference type="InterPro" id="IPR002371">
    <property type="entry name" value="FlgK"/>
</dbReference>
<comment type="subcellular location">
    <subcellularLocation>
        <location evidence="1 7">Bacterial flagellum</location>
    </subcellularLocation>
    <subcellularLocation>
        <location evidence="2 7">Secreted</location>
    </subcellularLocation>
</comment>
<dbReference type="GO" id="GO:0009424">
    <property type="term" value="C:bacterial-type flagellum hook"/>
    <property type="evidence" value="ECO:0007669"/>
    <property type="project" value="UniProtKB-UniRule"/>
</dbReference>
<name>A0A2N5H7E8_9BACI</name>
<dbReference type="Proteomes" id="UP000234950">
    <property type="component" value="Unassembled WGS sequence"/>
</dbReference>
<dbReference type="PANTHER" id="PTHR30033:SF1">
    <property type="entry name" value="FLAGELLAR HOOK-ASSOCIATED PROTEIN 1"/>
    <property type="match status" value="1"/>
</dbReference>
<evidence type="ECO:0000256" key="2">
    <source>
        <dbReference type="ARBA" id="ARBA00004613"/>
    </source>
</evidence>
<feature type="domain" description="Flagellar basal body rod protein N-terminal" evidence="9">
    <location>
        <begin position="9"/>
        <end position="38"/>
    </location>
</feature>
<dbReference type="GO" id="GO:0044780">
    <property type="term" value="P:bacterial-type flagellum assembly"/>
    <property type="evidence" value="ECO:0007669"/>
    <property type="project" value="InterPro"/>
</dbReference>
<keyword evidence="6 7" id="KW-0975">Bacterial flagellum</keyword>
<evidence type="ECO:0000313" key="12">
    <source>
        <dbReference type="EMBL" id="PLS01443.1"/>
    </source>
</evidence>
<evidence type="ECO:0000256" key="7">
    <source>
        <dbReference type="RuleBase" id="RU362065"/>
    </source>
</evidence>
<dbReference type="Pfam" id="PF22638">
    <property type="entry name" value="FlgK_D1"/>
    <property type="match status" value="1"/>
</dbReference>
<evidence type="ECO:0000259" key="9">
    <source>
        <dbReference type="Pfam" id="PF00460"/>
    </source>
</evidence>
<evidence type="ECO:0000259" key="10">
    <source>
        <dbReference type="Pfam" id="PF06429"/>
    </source>
</evidence>
<protein>
    <recommendedName>
        <fullName evidence="4 7">Flagellar hook-associated protein 1</fullName>
        <shortName evidence="7">HAP1</shortName>
    </recommendedName>
</protein>
<evidence type="ECO:0000313" key="13">
    <source>
        <dbReference type="Proteomes" id="UP000234950"/>
    </source>
</evidence>
<feature type="domain" description="Flagellar basal-body/hook protein C-terminal" evidence="10">
    <location>
        <begin position="436"/>
        <end position="475"/>
    </location>
</feature>
<dbReference type="RefSeq" id="WP_101651577.1">
    <property type="nucleotide sequence ID" value="NZ_PGVE01000095.1"/>
</dbReference>
<dbReference type="Pfam" id="PF06429">
    <property type="entry name" value="Flg_bbr_C"/>
    <property type="match status" value="1"/>
</dbReference>
<evidence type="ECO:0000256" key="1">
    <source>
        <dbReference type="ARBA" id="ARBA00004365"/>
    </source>
</evidence>
<dbReference type="Pfam" id="PF00460">
    <property type="entry name" value="Flg_bb_rod"/>
    <property type="match status" value="1"/>
</dbReference>
<keyword evidence="13" id="KW-1185">Reference proteome</keyword>
<dbReference type="EMBL" id="PGVE01000095">
    <property type="protein sequence ID" value="PLS01443.1"/>
    <property type="molecule type" value="Genomic_DNA"/>
</dbReference>
<dbReference type="OrthoDB" id="9802553at2"/>
<keyword evidence="12" id="KW-0966">Cell projection</keyword>
<keyword evidence="12" id="KW-0969">Cilium</keyword>
<keyword evidence="5 7" id="KW-0964">Secreted</keyword>
<keyword evidence="12" id="KW-0282">Flagellum</keyword>
<evidence type="ECO:0000256" key="8">
    <source>
        <dbReference type="SAM" id="Coils"/>
    </source>
</evidence>
<dbReference type="InterPro" id="IPR010930">
    <property type="entry name" value="Flg_bb/hook_C_dom"/>
</dbReference>
<reference evidence="12 13" key="1">
    <citation type="submission" date="2017-11" db="EMBL/GenBank/DDBJ databases">
        <title>Comparitive Functional Genomics of Dry Heat Resistant strains isolated from the Viking Spacecraft.</title>
        <authorList>
            <person name="Seuylemezian A."/>
            <person name="Cooper K."/>
            <person name="Vaishampayan P."/>
        </authorList>
    </citation>
    <scope>NUCLEOTIDE SEQUENCE [LARGE SCALE GENOMIC DNA]</scope>
    <source>
        <strain evidence="12 13">V32-6</strain>
    </source>
</reference>
<dbReference type="AlphaFoldDB" id="A0A2N5H7E8"/>
<evidence type="ECO:0000256" key="6">
    <source>
        <dbReference type="ARBA" id="ARBA00023143"/>
    </source>
</evidence>
<comment type="caution">
    <text evidence="12">The sequence shown here is derived from an EMBL/GenBank/DDBJ whole genome shotgun (WGS) entry which is preliminary data.</text>
</comment>
<evidence type="ECO:0000256" key="3">
    <source>
        <dbReference type="ARBA" id="ARBA00009677"/>
    </source>
</evidence>
<proteinExistence type="inferred from homology"/>
<dbReference type="InterPro" id="IPR053927">
    <property type="entry name" value="FlgK_helical"/>
</dbReference>
<dbReference type="PANTHER" id="PTHR30033">
    <property type="entry name" value="FLAGELLAR HOOK-ASSOCIATED PROTEIN 1"/>
    <property type="match status" value="1"/>
</dbReference>